<feature type="chain" id="PRO_5041312940" evidence="1">
    <location>
        <begin position="18"/>
        <end position="307"/>
    </location>
</feature>
<dbReference type="EMBL" id="CAUJNA010000429">
    <property type="protein sequence ID" value="CAJ1376909.1"/>
    <property type="molecule type" value="Genomic_DNA"/>
</dbReference>
<gene>
    <name evidence="2" type="ORF">EVOR1521_LOCUS5850</name>
</gene>
<comment type="caution">
    <text evidence="2">The sequence shown here is derived from an EMBL/GenBank/DDBJ whole genome shotgun (WGS) entry which is preliminary data.</text>
</comment>
<dbReference type="Gene3D" id="3.90.550.50">
    <property type="match status" value="1"/>
</dbReference>
<accession>A0AA36HX07</accession>
<keyword evidence="3" id="KW-1185">Reference proteome</keyword>
<dbReference type="AlphaFoldDB" id="A0AA36HX07"/>
<evidence type="ECO:0000313" key="3">
    <source>
        <dbReference type="Proteomes" id="UP001178507"/>
    </source>
</evidence>
<evidence type="ECO:0000256" key="1">
    <source>
        <dbReference type="SAM" id="SignalP"/>
    </source>
</evidence>
<sequence length="307" mass="33296">MFSRLAWLLLPAWAAQPRLVRKEVTAEIDEASAGELMLEPEEKPTVLYSIQTALHNVEGIQVALETWAKDLRPGQLQVVGMDHPKGVHVKGISWHKSKCPDSHAGGACKDFTALAEAREKEVDWVVLLGTDNYAVTSNIEAALSQHSSSEPQVLGIRGCGDCAAGGLCGGGGQLFNRGALEKMLEAGRSSYLQQSMSEAKSCGMWGDVSNCRVAALHGVPVGDLPGLHGWHLKPPQLSQALGSSYPAPLTFHYLNVDEIKALHAMLQEQAEAFLVGNAGLQAQGLAMWWQDRDRYVKEEQGRRELPA</sequence>
<dbReference type="Proteomes" id="UP001178507">
    <property type="component" value="Unassembled WGS sequence"/>
</dbReference>
<name>A0AA36HX07_9DINO</name>
<organism evidence="2 3">
    <name type="scientific">Effrenium voratum</name>
    <dbReference type="NCBI Taxonomy" id="2562239"/>
    <lineage>
        <taxon>Eukaryota</taxon>
        <taxon>Sar</taxon>
        <taxon>Alveolata</taxon>
        <taxon>Dinophyceae</taxon>
        <taxon>Suessiales</taxon>
        <taxon>Symbiodiniaceae</taxon>
        <taxon>Effrenium</taxon>
    </lineage>
</organism>
<keyword evidence="1" id="KW-0732">Signal</keyword>
<evidence type="ECO:0000313" key="2">
    <source>
        <dbReference type="EMBL" id="CAJ1376909.1"/>
    </source>
</evidence>
<proteinExistence type="predicted"/>
<protein>
    <submittedName>
        <fullName evidence="2">Uncharacterized protein</fullName>
    </submittedName>
</protein>
<reference evidence="2" key="1">
    <citation type="submission" date="2023-08" db="EMBL/GenBank/DDBJ databases">
        <authorList>
            <person name="Chen Y."/>
            <person name="Shah S."/>
            <person name="Dougan E. K."/>
            <person name="Thang M."/>
            <person name="Chan C."/>
        </authorList>
    </citation>
    <scope>NUCLEOTIDE SEQUENCE</scope>
</reference>
<feature type="signal peptide" evidence="1">
    <location>
        <begin position="1"/>
        <end position="17"/>
    </location>
</feature>